<gene>
    <name evidence="2" type="primary">Dere\GG23486</name>
    <name evidence="2" type="synonym">dere_GLEANR_8302</name>
    <name evidence="2" type="synonym">GG23486</name>
    <name evidence="2" type="ORF">Dere_GG23486</name>
</gene>
<sequence>MSAEDSLVEIPRSEWPKLRDSYLHRDTDPQGYSCINNFIKWVEMDPELKVSFLSLNGDWRSDGTFVLTLGSEIRMTHIYFNTLSDNLDRVTKALECLKYIDGEYIFFGFGSRLKPVVEYIDSKYSTTKELHLNETVWYSASKELVDSFTIQAPPGITLLNLALEDAETINEIWPHRAPGSIDFVRSLIKYNLNLGAYDDNGKLVAWCLRLPIGSLGLLQVLESHKRLGLGSLMVKSMAKKISATGEQVLAPVVTKNTASRSMFEKLGFRAIDNTYWVHMQV</sequence>
<dbReference type="HOGENOM" id="CLU_058697_0_1_1"/>
<reference evidence="2 3" key="2">
    <citation type="journal article" date="2008" name="Bioinformatics">
        <title>Assembly reconciliation.</title>
        <authorList>
            <person name="Zimin A.V."/>
            <person name="Smith D.R."/>
            <person name="Sutton G."/>
            <person name="Yorke J.A."/>
        </authorList>
    </citation>
    <scope>NUCLEOTIDE SEQUENCE [LARGE SCALE GENOMIC DNA]</scope>
    <source>
        <strain evidence="2 3">TSC#14021-0224.01</strain>
    </source>
</reference>
<keyword evidence="2" id="KW-0012">Acyltransferase</keyword>
<dbReference type="PROSITE" id="PS51186">
    <property type="entry name" value="GNAT"/>
    <property type="match status" value="1"/>
</dbReference>
<dbReference type="Proteomes" id="UP000008711">
    <property type="component" value="Unassembled WGS sequence"/>
</dbReference>
<feature type="domain" description="N-acetyltransferase" evidence="1">
    <location>
        <begin position="156"/>
        <end position="281"/>
    </location>
</feature>
<organism evidence="2 3">
    <name type="scientific">Drosophila erecta</name>
    <name type="common">Fruit fly</name>
    <dbReference type="NCBI Taxonomy" id="7220"/>
    <lineage>
        <taxon>Eukaryota</taxon>
        <taxon>Metazoa</taxon>
        <taxon>Ecdysozoa</taxon>
        <taxon>Arthropoda</taxon>
        <taxon>Hexapoda</taxon>
        <taxon>Insecta</taxon>
        <taxon>Pterygota</taxon>
        <taxon>Neoptera</taxon>
        <taxon>Endopterygota</taxon>
        <taxon>Diptera</taxon>
        <taxon>Brachycera</taxon>
        <taxon>Muscomorpha</taxon>
        <taxon>Ephydroidea</taxon>
        <taxon>Drosophilidae</taxon>
        <taxon>Drosophila</taxon>
        <taxon>Sophophora</taxon>
    </lineage>
</organism>
<accession>B3N6R8</accession>
<dbReference type="KEGG" id="der:6541378"/>
<dbReference type="Pfam" id="PF08445">
    <property type="entry name" value="FR47"/>
    <property type="match status" value="1"/>
</dbReference>
<evidence type="ECO:0000259" key="1">
    <source>
        <dbReference type="PROSITE" id="PS51186"/>
    </source>
</evidence>
<dbReference type="EMBL" id="CH954177">
    <property type="protein sequence ID" value="EDV59284.1"/>
    <property type="molecule type" value="Genomic_DNA"/>
</dbReference>
<evidence type="ECO:0000313" key="2">
    <source>
        <dbReference type="EMBL" id="EDV59284.1"/>
    </source>
</evidence>
<keyword evidence="2" id="KW-0808">Transferase</keyword>
<dbReference type="GO" id="GO:0016747">
    <property type="term" value="F:acyltransferase activity, transferring groups other than amino-acyl groups"/>
    <property type="evidence" value="ECO:0007669"/>
    <property type="project" value="InterPro"/>
</dbReference>
<dbReference type="AlphaFoldDB" id="B3N6R8"/>
<dbReference type="OMA" id="ITHLHWV"/>
<proteinExistence type="predicted"/>
<dbReference type="OrthoDB" id="7305308at2759"/>
<dbReference type="PANTHER" id="PTHR20958">
    <property type="entry name" value="GLYCINE N-ACYLTRANSFERASE-LIKE PROTEIN"/>
    <property type="match status" value="1"/>
</dbReference>
<name>B3N6R8_DROER</name>
<protein>
    <recommendedName>
        <fullName evidence="1">N-acetyltransferase domain-containing protein</fullName>
    </recommendedName>
</protein>
<reference evidence="2 3" key="1">
    <citation type="journal article" date="2007" name="Nature">
        <title>Evolution of genes and genomes on the Drosophila phylogeny.</title>
        <authorList>
            <consortium name="Drosophila 12 Genomes Consortium"/>
            <person name="Clark A.G."/>
            <person name="Eisen M.B."/>
            <person name="Smith D.R."/>
            <person name="Bergman C.M."/>
            <person name="Oliver B."/>
            <person name="Markow T.A."/>
            <person name="Kaufman T.C."/>
            <person name="Kellis M."/>
            <person name="Gelbart W."/>
            <person name="Iyer V.N."/>
            <person name="Pollard D.A."/>
            <person name="Sackton T.B."/>
            <person name="Larracuente A.M."/>
            <person name="Singh N.D."/>
            <person name="Abad J.P."/>
            <person name="Abt D.N."/>
            <person name="Adryan B."/>
            <person name="Aguade M."/>
            <person name="Akashi H."/>
            <person name="Anderson W.W."/>
            <person name="Aquadro C.F."/>
            <person name="Ardell D.H."/>
            <person name="Arguello R."/>
            <person name="Artieri C.G."/>
            <person name="Barbash D.A."/>
            <person name="Barker D."/>
            <person name="Barsanti P."/>
            <person name="Batterham P."/>
            <person name="Batzoglou S."/>
            <person name="Begun D."/>
            <person name="Bhutkar A."/>
            <person name="Blanco E."/>
            <person name="Bosak S.A."/>
            <person name="Bradley R.K."/>
            <person name="Brand A.D."/>
            <person name="Brent M.R."/>
            <person name="Brooks A.N."/>
            <person name="Brown R.H."/>
            <person name="Butlin R.K."/>
            <person name="Caggese C."/>
            <person name="Calvi B.R."/>
            <person name="Bernardo de Carvalho A."/>
            <person name="Caspi A."/>
            <person name="Castrezana S."/>
            <person name="Celniker S.E."/>
            <person name="Chang J.L."/>
            <person name="Chapple C."/>
            <person name="Chatterji S."/>
            <person name="Chinwalla A."/>
            <person name="Civetta A."/>
            <person name="Clifton S.W."/>
            <person name="Comeron J.M."/>
            <person name="Costello J.C."/>
            <person name="Coyne J.A."/>
            <person name="Daub J."/>
            <person name="David R.G."/>
            <person name="Delcher A.L."/>
            <person name="Delehaunty K."/>
            <person name="Do C.B."/>
            <person name="Ebling H."/>
            <person name="Edwards K."/>
            <person name="Eickbush T."/>
            <person name="Evans J.D."/>
            <person name="Filipski A."/>
            <person name="Findeiss S."/>
            <person name="Freyhult E."/>
            <person name="Fulton L."/>
            <person name="Fulton R."/>
            <person name="Garcia A.C."/>
            <person name="Gardiner A."/>
            <person name="Garfield D.A."/>
            <person name="Garvin B.E."/>
            <person name="Gibson G."/>
            <person name="Gilbert D."/>
            <person name="Gnerre S."/>
            <person name="Godfrey J."/>
            <person name="Good R."/>
            <person name="Gotea V."/>
            <person name="Gravely B."/>
            <person name="Greenberg A.J."/>
            <person name="Griffiths-Jones S."/>
            <person name="Gross S."/>
            <person name="Guigo R."/>
            <person name="Gustafson E.A."/>
            <person name="Haerty W."/>
            <person name="Hahn M.W."/>
            <person name="Halligan D.L."/>
            <person name="Halpern A.L."/>
            <person name="Halter G.M."/>
            <person name="Han M.V."/>
            <person name="Heger A."/>
            <person name="Hillier L."/>
            <person name="Hinrichs A.S."/>
            <person name="Holmes I."/>
            <person name="Hoskins R.A."/>
            <person name="Hubisz M.J."/>
            <person name="Hultmark D."/>
            <person name="Huntley M.A."/>
            <person name="Jaffe D.B."/>
            <person name="Jagadeeshan S."/>
            <person name="Jeck W.R."/>
            <person name="Johnson J."/>
            <person name="Jones C.D."/>
            <person name="Jordan W.C."/>
            <person name="Karpen G.H."/>
            <person name="Kataoka E."/>
            <person name="Keightley P.D."/>
            <person name="Kheradpour P."/>
            <person name="Kirkness E.F."/>
            <person name="Koerich L.B."/>
            <person name="Kristiansen K."/>
            <person name="Kudrna D."/>
            <person name="Kulathinal R.J."/>
            <person name="Kumar S."/>
            <person name="Kwok R."/>
            <person name="Lander E."/>
            <person name="Langley C.H."/>
            <person name="Lapoint R."/>
            <person name="Lazzaro B.P."/>
            <person name="Lee S.J."/>
            <person name="Levesque L."/>
            <person name="Li R."/>
            <person name="Lin C.F."/>
            <person name="Lin M.F."/>
            <person name="Lindblad-Toh K."/>
            <person name="Llopart A."/>
            <person name="Long M."/>
            <person name="Low L."/>
            <person name="Lozovsky E."/>
            <person name="Lu J."/>
            <person name="Luo M."/>
            <person name="Machado C.A."/>
            <person name="Makalowski W."/>
            <person name="Marzo M."/>
            <person name="Matsuda M."/>
            <person name="Matzkin L."/>
            <person name="McAllister B."/>
            <person name="McBride C.S."/>
            <person name="McKernan B."/>
            <person name="McKernan K."/>
            <person name="Mendez-Lago M."/>
            <person name="Minx P."/>
            <person name="Mollenhauer M.U."/>
            <person name="Montooth K."/>
            <person name="Mount S.M."/>
            <person name="Mu X."/>
            <person name="Myers E."/>
            <person name="Negre B."/>
            <person name="Newfeld S."/>
            <person name="Nielsen R."/>
            <person name="Noor M.A."/>
            <person name="O'Grady P."/>
            <person name="Pachter L."/>
            <person name="Papaceit M."/>
            <person name="Parisi M.J."/>
            <person name="Parisi M."/>
            <person name="Parts L."/>
            <person name="Pedersen J.S."/>
            <person name="Pesole G."/>
            <person name="Phillippy A.M."/>
            <person name="Ponting C.P."/>
            <person name="Pop M."/>
            <person name="Porcelli D."/>
            <person name="Powell J.R."/>
            <person name="Prohaska S."/>
            <person name="Pruitt K."/>
            <person name="Puig M."/>
            <person name="Quesneville H."/>
            <person name="Ram K.R."/>
            <person name="Rand D."/>
            <person name="Rasmussen M.D."/>
            <person name="Reed L.K."/>
            <person name="Reenan R."/>
            <person name="Reily A."/>
            <person name="Remington K.A."/>
            <person name="Rieger T.T."/>
            <person name="Ritchie M.G."/>
            <person name="Robin C."/>
            <person name="Rogers Y.H."/>
            <person name="Rohde C."/>
            <person name="Rozas J."/>
            <person name="Rubenfield M.J."/>
            <person name="Ruiz A."/>
            <person name="Russo S."/>
            <person name="Salzberg S.L."/>
            <person name="Sanchez-Gracia A."/>
            <person name="Saranga D.J."/>
            <person name="Sato H."/>
            <person name="Schaeffer S.W."/>
            <person name="Schatz M.C."/>
            <person name="Schlenke T."/>
            <person name="Schwartz R."/>
            <person name="Segarra C."/>
            <person name="Singh R.S."/>
            <person name="Sirot L."/>
            <person name="Sirota M."/>
            <person name="Sisneros N.B."/>
            <person name="Smith C.D."/>
            <person name="Smith T.F."/>
            <person name="Spieth J."/>
            <person name="Stage D.E."/>
            <person name="Stark A."/>
            <person name="Stephan W."/>
            <person name="Strausberg R.L."/>
            <person name="Strempel S."/>
            <person name="Sturgill D."/>
            <person name="Sutton G."/>
            <person name="Sutton G.G."/>
            <person name="Tao W."/>
            <person name="Teichmann S."/>
            <person name="Tobari Y.N."/>
            <person name="Tomimura Y."/>
            <person name="Tsolas J.M."/>
            <person name="Valente V.L."/>
            <person name="Venter E."/>
            <person name="Venter J.C."/>
            <person name="Vicario S."/>
            <person name="Vieira F.G."/>
            <person name="Vilella A.J."/>
            <person name="Villasante A."/>
            <person name="Walenz B."/>
            <person name="Wang J."/>
            <person name="Wasserman M."/>
            <person name="Watts T."/>
            <person name="Wilson D."/>
            <person name="Wilson R.K."/>
            <person name="Wing R.A."/>
            <person name="Wolfner M.F."/>
            <person name="Wong A."/>
            <person name="Wong G.K."/>
            <person name="Wu C.I."/>
            <person name="Wu G."/>
            <person name="Yamamoto D."/>
            <person name="Yang H.P."/>
            <person name="Yang S.P."/>
            <person name="Yorke J.A."/>
            <person name="Yoshida K."/>
            <person name="Zdobnov E."/>
            <person name="Zhang P."/>
            <person name="Zhang Y."/>
            <person name="Zimin A.V."/>
            <person name="Baldwin J."/>
            <person name="Abdouelleil A."/>
            <person name="Abdulkadir J."/>
            <person name="Abebe A."/>
            <person name="Abera B."/>
            <person name="Abreu J."/>
            <person name="Acer S.C."/>
            <person name="Aftuck L."/>
            <person name="Alexander A."/>
            <person name="An P."/>
            <person name="Anderson E."/>
            <person name="Anderson S."/>
            <person name="Arachi H."/>
            <person name="Azer M."/>
            <person name="Bachantsang P."/>
            <person name="Barry A."/>
            <person name="Bayul T."/>
            <person name="Berlin A."/>
            <person name="Bessette D."/>
            <person name="Bloom T."/>
            <person name="Blye J."/>
            <person name="Boguslavskiy L."/>
            <person name="Bonnet C."/>
            <person name="Boukhgalter B."/>
            <person name="Bourzgui I."/>
            <person name="Brown A."/>
            <person name="Cahill P."/>
            <person name="Channer S."/>
            <person name="Cheshatsang Y."/>
            <person name="Chuda L."/>
            <person name="Citroen M."/>
            <person name="Collymore A."/>
            <person name="Cooke P."/>
            <person name="Costello M."/>
            <person name="D'Aco K."/>
            <person name="Daza R."/>
            <person name="De Haan G."/>
            <person name="DeGray S."/>
            <person name="DeMaso C."/>
            <person name="Dhargay N."/>
            <person name="Dooley K."/>
            <person name="Dooley E."/>
            <person name="Doricent M."/>
            <person name="Dorje P."/>
            <person name="Dorjee K."/>
            <person name="Dupes A."/>
            <person name="Elong R."/>
            <person name="Falk J."/>
            <person name="Farina A."/>
            <person name="Faro S."/>
            <person name="Ferguson D."/>
            <person name="Fisher S."/>
            <person name="Foley C.D."/>
            <person name="Franke A."/>
            <person name="Friedrich D."/>
            <person name="Gadbois L."/>
            <person name="Gearin G."/>
            <person name="Gearin C.R."/>
            <person name="Giannoukos G."/>
            <person name="Goode T."/>
            <person name="Graham J."/>
            <person name="Grandbois E."/>
            <person name="Grewal S."/>
            <person name="Gyaltsen K."/>
            <person name="Hafez N."/>
            <person name="Hagos B."/>
            <person name="Hall J."/>
            <person name="Henson C."/>
            <person name="Hollinger A."/>
            <person name="Honan T."/>
            <person name="Huard M.D."/>
            <person name="Hughes L."/>
            <person name="Hurhula B."/>
            <person name="Husby M.E."/>
            <person name="Kamat A."/>
            <person name="Kanga B."/>
            <person name="Kashin S."/>
            <person name="Khazanovich D."/>
            <person name="Kisner P."/>
            <person name="Lance K."/>
            <person name="Lara M."/>
            <person name="Lee W."/>
            <person name="Lennon N."/>
            <person name="Letendre F."/>
            <person name="LeVine R."/>
            <person name="Lipovsky A."/>
            <person name="Liu X."/>
            <person name="Liu J."/>
            <person name="Liu S."/>
            <person name="Lokyitsang T."/>
            <person name="Lokyitsang Y."/>
            <person name="Lubonja R."/>
            <person name="Lui A."/>
            <person name="MacDonald P."/>
            <person name="Magnisalis V."/>
            <person name="Maru K."/>
            <person name="Matthews C."/>
            <person name="McCusker W."/>
            <person name="McDonough S."/>
            <person name="Mehta T."/>
            <person name="Meldrim J."/>
            <person name="Meneus L."/>
            <person name="Mihai O."/>
            <person name="Mihalev A."/>
            <person name="Mihova T."/>
            <person name="Mittelman R."/>
            <person name="Mlenga V."/>
            <person name="Montmayeur A."/>
            <person name="Mulrain L."/>
            <person name="Navidi A."/>
            <person name="Naylor J."/>
            <person name="Negash T."/>
            <person name="Nguyen T."/>
            <person name="Nguyen N."/>
            <person name="Nicol R."/>
            <person name="Norbu C."/>
            <person name="Norbu N."/>
            <person name="Novod N."/>
            <person name="O'Neill B."/>
            <person name="Osman S."/>
            <person name="Markiewicz E."/>
            <person name="Oyono O.L."/>
            <person name="Patti C."/>
            <person name="Phunkhang P."/>
            <person name="Pierre F."/>
            <person name="Priest M."/>
            <person name="Raghuraman S."/>
            <person name="Rege F."/>
            <person name="Reyes R."/>
            <person name="Rise C."/>
            <person name="Rogov P."/>
            <person name="Ross K."/>
            <person name="Ryan E."/>
            <person name="Settipalli S."/>
            <person name="Shea T."/>
            <person name="Sherpa N."/>
            <person name="Shi L."/>
            <person name="Shih D."/>
            <person name="Sparrow T."/>
            <person name="Spaulding J."/>
            <person name="Stalker J."/>
            <person name="Stange-Thomann N."/>
            <person name="Stavropoulos S."/>
            <person name="Stone C."/>
            <person name="Strader C."/>
            <person name="Tesfaye S."/>
            <person name="Thomson T."/>
            <person name="Thoulutsang Y."/>
            <person name="Thoulutsang D."/>
            <person name="Topham K."/>
            <person name="Topping I."/>
            <person name="Tsamla T."/>
            <person name="Vassiliev H."/>
            <person name="Vo A."/>
            <person name="Wangchuk T."/>
            <person name="Wangdi T."/>
            <person name="Weiand M."/>
            <person name="Wilkinson J."/>
            <person name="Wilson A."/>
            <person name="Yadav S."/>
            <person name="Young G."/>
            <person name="Yu Q."/>
            <person name="Zembek L."/>
            <person name="Zhong D."/>
            <person name="Zimmer A."/>
            <person name="Zwirko Z."/>
            <person name="Jaffe D.B."/>
            <person name="Alvarez P."/>
            <person name="Brockman W."/>
            <person name="Butler J."/>
            <person name="Chin C."/>
            <person name="Gnerre S."/>
            <person name="Grabherr M."/>
            <person name="Kleber M."/>
            <person name="Mauceli E."/>
            <person name="MacCallum I."/>
        </authorList>
    </citation>
    <scope>NUCLEOTIDE SEQUENCE [LARGE SCALE GENOMIC DNA]</scope>
    <source>
        <strain evidence="2 3">TSC#14021-0224.01</strain>
    </source>
</reference>
<dbReference type="Gene3D" id="3.40.630.30">
    <property type="match status" value="2"/>
</dbReference>
<dbReference type="InterPro" id="IPR013653">
    <property type="entry name" value="GCN5-like_dom"/>
</dbReference>
<dbReference type="InterPro" id="IPR000182">
    <property type="entry name" value="GNAT_dom"/>
</dbReference>
<dbReference type="eggNOG" id="ENOG502RFRQ">
    <property type="taxonomic scope" value="Eukaryota"/>
</dbReference>
<dbReference type="PANTHER" id="PTHR20958:SF10">
    <property type="entry name" value="GH05617P-RELATED"/>
    <property type="match status" value="1"/>
</dbReference>
<dbReference type="SUPFAM" id="SSF55729">
    <property type="entry name" value="Acyl-CoA N-acyltransferases (Nat)"/>
    <property type="match status" value="1"/>
</dbReference>
<dbReference type="InterPro" id="IPR053225">
    <property type="entry name" value="Acyl-CoA_N-acyltransferase"/>
</dbReference>
<evidence type="ECO:0000313" key="3">
    <source>
        <dbReference type="Proteomes" id="UP000008711"/>
    </source>
</evidence>
<dbReference type="PhylomeDB" id="B3N6R8"/>
<dbReference type="InterPro" id="IPR016181">
    <property type="entry name" value="Acyl_CoA_acyltransferase"/>
</dbReference>
<keyword evidence="3" id="KW-1185">Reference proteome</keyword>